<dbReference type="InterPro" id="IPR036866">
    <property type="entry name" value="RibonucZ/Hydroxyglut_hydro"/>
</dbReference>
<dbReference type="CDD" id="cd07719">
    <property type="entry name" value="arylsulfatase_AtsA-like_MBL-fold"/>
    <property type="match status" value="1"/>
</dbReference>
<dbReference type="Gene3D" id="3.60.15.10">
    <property type="entry name" value="Ribonuclease Z/Hydroxyacylglutathione hydrolase-like"/>
    <property type="match status" value="1"/>
</dbReference>
<dbReference type="PANTHER" id="PTHR46018">
    <property type="entry name" value="ZINC PHOSPHODIESTERASE ELAC PROTEIN 1"/>
    <property type="match status" value="1"/>
</dbReference>
<gene>
    <name evidence="4" type="ORF">MUN78_08240</name>
</gene>
<keyword evidence="2" id="KW-0378">Hydrolase</keyword>
<accession>A0ABY4FRA2</accession>
<evidence type="ECO:0000313" key="4">
    <source>
        <dbReference type="EMBL" id="UOQ58792.1"/>
    </source>
</evidence>
<feature type="domain" description="Metallo-beta-lactamase" evidence="3">
    <location>
        <begin position="31"/>
        <end position="289"/>
    </location>
</feature>
<dbReference type="Pfam" id="PF00753">
    <property type="entry name" value="Lactamase_B"/>
    <property type="match status" value="1"/>
</dbReference>
<keyword evidence="5" id="KW-1185">Reference proteome</keyword>
<reference evidence="4 5" key="1">
    <citation type="submission" date="2022-04" db="EMBL/GenBank/DDBJ databases">
        <title>Leucobacter sp. isolated from rhizosphere of garlic.</title>
        <authorList>
            <person name="Won M."/>
            <person name="Lee C.-M."/>
            <person name="Woen H.-Y."/>
            <person name="Kwon S.-W."/>
        </authorList>
    </citation>
    <scope>NUCLEOTIDE SEQUENCE [LARGE SCALE GENOMIC DNA]</scope>
    <source>
        <strain evidence="4 5">H21R-40</strain>
    </source>
</reference>
<sequence>MSAGVPRVITLGTAGGPVWWRGEKRRTGIATAVVVGDRSYIVDAGTGVGRQIIEAGLAMADVRAIFLTHLHSDHVVDLGSLALFGIMRMPTDPTHTVQIIGPGDRGCLPRPSPRASERLGPVFPEEPTPGTARMFAHLMRAYATDINDRLYDSLRPTPLDWFSARDIRIPEDVGFHPNDRPTPDMEPFPVYEDDAVRVTATLVKHAPMAPAFGYRFDTEAGSVVISGDTGRTDNIARLASGAGLLLHEAIDFDWVESEFAGRNDASARATRDHHYSAHTSPREAIDLAEQAGVPRLALHHLVPIITDQVMARDAPSFSGAFSIPSDLDAYELR</sequence>
<dbReference type="InterPro" id="IPR001279">
    <property type="entry name" value="Metallo-B-lactamas"/>
</dbReference>
<keyword evidence="1" id="KW-0540">Nuclease</keyword>
<organism evidence="4 5">
    <name type="scientific">Leucobacter allii</name>
    <dbReference type="NCBI Taxonomy" id="2932247"/>
    <lineage>
        <taxon>Bacteria</taxon>
        <taxon>Bacillati</taxon>
        <taxon>Actinomycetota</taxon>
        <taxon>Actinomycetes</taxon>
        <taxon>Micrococcales</taxon>
        <taxon>Microbacteriaceae</taxon>
        <taxon>Leucobacter</taxon>
    </lineage>
</organism>
<protein>
    <submittedName>
        <fullName evidence="4">MBL fold metallo-hydrolase</fullName>
    </submittedName>
</protein>
<evidence type="ECO:0000256" key="2">
    <source>
        <dbReference type="ARBA" id="ARBA00022801"/>
    </source>
</evidence>
<dbReference type="EMBL" id="CP095045">
    <property type="protein sequence ID" value="UOQ58792.1"/>
    <property type="molecule type" value="Genomic_DNA"/>
</dbReference>
<dbReference type="Proteomes" id="UP000831786">
    <property type="component" value="Chromosome"/>
</dbReference>
<proteinExistence type="predicted"/>
<dbReference type="RefSeq" id="WP_244729922.1">
    <property type="nucleotide sequence ID" value="NZ_CP095045.1"/>
</dbReference>
<evidence type="ECO:0000259" key="3">
    <source>
        <dbReference type="Pfam" id="PF00753"/>
    </source>
</evidence>
<dbReference type="InterPro" id="IPR044094">
    <property type="entry name" value="AtsA-like_MBL-fold"/>
</dbReference>
<dbReference type="PANTHER" id="PTHR46018:SF2">
    <property type="entry name" value="ZINC PHOSPHODIESTERASE ELAC PROTEIN 1"/>
    <property type="match status" value="1"/>
</dbReference>
<keyword evidence="1" id="KW-0255">Endonuclease</keyword>
<evidence type="ECO:0000313" key="5">
    <source>
        <dbReference type="Proteomes" id="UP000831786"/>
    </source>
</evidence>
<name>A0ABY4FRA2_9MICO</name>
<dbReference type="SUPFAM" id="SSF56281">
    <property type="entry name" value="Metallo-hydrolase/oxidoreductase"/>
    <property type="match status" value="1"/>
</dbReference>
<evidence type="ECO:0000256" key="1">
    <source>
        <dbReference type="ARBA" id="ARBA00022759"/>
    </source>
</evidence>